<protein>
    <submittedName>
        <fullName evidence="2">Uncharacterized protein</fullName>
    </submittedName>
</protein>
<gene>
    <name evidence="2" type="ORF">BJ212DRAFT_1351693</name>
</gene>
<dbReference type="GeneID" id="64629555"/>
<dbReference type="EMBL" id="JABBWG010000014">
    <property type="protein sequence ID" value="KAG1817237.1"/>
    <property type="molecule type" value="Genomic_DNA"/>
</dbReference>
<name>A0A9P7JDT8_9AGAM</name>
<proteinExistence type="predicted"/>
<dbReference type="Proteomes" id="UP000807769">
    <property type="component" value="Unassembled WGS sequence"/>
</dbReference>
<feature type="non-terminal residue" evidence="2">
    <location>
        <position position="1"/>
    </location>
</feature>
<comment type="caution">
    <text evidence="2">The sequence shown here is derived from an EMBL/GenBank/DDBJ whole genome shotgun (WGS) entry which is preliminary data.</text>
</comment>
<dbReference type="RefSeq" id="XP_041193656.1">
    <property type="nucleotide sequence ID" value="XM_041335538.1"/>
</dbReference>
<dbReference type="AlphaFoldDB" id="A0A9P7JDT8"/>
<accession>A0A9P7JDT8</accession>
<sequence>ILVTLLYVSKRIPLVPCDHSGTRTVCAALSLSSIVQAVFIVFYRNSFERRLHDQGHYV</sequence>
<keyword evidence="1" id="KW-0812">Transmembrane</keyword>
<keyword evidence="3" id="KW-1185">Reference proteome</keyword>
<evidence type="ECO:0000256" key="1">
    <source>
        <dbReference type="SAM" id="Phobius"/>
    </source>
</evidence>
<evidence type="ECO:0000313" key="2">
    <source>
        <dbReference type="EMBL" id="KAG1817237.1"/>
    </source>
</evidence>
<reference evidence="2" key="1">
    <citation type="journal article" date="2020" name="New Phytol.">
        <title>Comparative genomics reveals dynamic genome evolution in host specialist ectomycorrhizal fungi.</title>
        <authorList>
            <person name="Lofgren L.A."/>
            <person name="Nguyen N.H."/>
            <person name="Vilgalys R."/>
            <person name="Ruytinx J."/>
            <person name="Liao H.L."/>
            <person name="Branco S."/>
            <person name="Kuo A."/>
            <person name="LaButti K."/>
            <person name="Lipzen A."/>
            <person name="Andreopoulos W."/>
            <person name="Pangilinan J."/>
            <person name="Riley R."/>
            <person name="Hundley H."/>
            <person name="Na H."/>
            <person name="Barry K."/>
            <person name="Grigoriev I.V."/>
            <person name="Stajich J.E."/>
            <person name="Kennedy P.G."/>
        </authorList>
    </citation>
    <scope>NUCLEOTIDE SEQUENCE</scope>
    <source>
        <strain evidence="2">MN1</strain>
    </source>
</reference>
<keyword evidence="1" id="KW-0472">Membrane</keyword>
<feature type="transmembrane region" description="Helical" evidence="1">
    <location>
        <begin position="20"/>
        <end position="43"/>
    </location>
</feature>
<evidence type="ECO:0000313" key="3">
    <source>
        <dbReference type="Proteomes" id="UP000807769"/>
    </source>
</evidence>
<keyword evidence="1" id="KW-1133">Transmembrane helix</keyword>
<organism evidence="2 3">
    <name type="scientific">Suillus subaureus</name>
    <dbReference type="NCBI Taxonomy" id="48587"/>
    <lineage>
        <taxon>Eukaryota</taxon>
        <taxon>Fungi</taxon>
        <taxon>Dikarya</taxon>
        <taxon>Basidiomycota</taxon>
        <taxon>Agaricomycotina</taxon>
        <taxon>Agaricomycetes</taxon>
        <taxon>Agaricomycetidae</taxon>
        <taxon>Boletales</taxon>
        <taxon>Suillineae</taxon>
        <taxon>Suillaceae</taxon>
        <taxon>Suillus</taxon>
    </lineage>
</organism>